<keyword evidence="2" id="KW-0418">Kinase</keyword>
<keyword evidence="1" id="KW-0175">Coiled coil</keyword>
<dbReference type="AlphaFoldDB" id="A0A5D3EA07"/>
<evidence type="ECO:0000313" key="3">
    <source>
        <dbReference type="Proteomes" id="UP000324383"/>
    </source>
</evidence>
<name>A0A5D3EA07_9BACE</name>
<keyword evidence="3" id="KW-1185">Reference proteome</keyword>
<dbReference type="Proteomes" id="UP000324383">
    <property type="component" value="Unassembled WGS sequence"/>
</dbReference>
<gene>
    <name evidence="2" type="ORF">FNJ60_12355</name>
</gene>
<evidence type="ECO:0000256" key="1">
    <source>
        <dbReference type="SAM" id="Coils"/>
    </source>
</evidence>
<sequence length="126" mass="14679">MKESDNKNSNRIADAEQLTKEVQAIHSEMKIFEDAYKKEIAPLKQKIVQLEEDFLNRWLVDSTGRPVCKGMTLEKDGKRFKVIDRYQQCLFRYLGNARVSVLPEGKKRTLDIFPSELVEFTIVELV</sequence>
<dbReference type="EMBL" id="VKLW01000031">
    <property type="protein sequence ID" value="TYK32411.1"/>
    <property type="molecule type" value="Genomic_DNA"/>
</dbReference>
<keyword evidence="2" id="KW-0808">Transferase</keyword>
<proteinExistence type="predicted"/>
<evidence type="ECO:0000313" key="2">
    <source>
        <dbReference type="EMBL" id="TYK32411.1"/>
    </source>
</evidence>
<organism evidence="2 3">
    <name type="scientific">Bacteroides pyogenes</name>
    <dbReference type="NCBI Taxonomy" id="310300"/>
    <lineage>
        <taxon>Bacteria</taxon>
        <taxon>Pseudomonadati</taxon>
        <taxon>Bacteroidota</taxon>
        <taxon>Bacteroidia</taxon>
        <taxon>Bacteroidales</taxon>
        <taxon>Bacteroidaceae</taxon>
        <taxon>Bacteroides</taxon>
    </lineage>
</organism>
<reference evidence="2 3" key="1">
    <citation type="submission" date="2019-07" db="EMBL/GenBank/DDBJ databases">
        <title>Draft Genome Sequences of Bacteroides pyogenes Strains Isolated from the Uterus Holstein Dairy Cows with Metritis.</title>
        <authorList>
            <person name="Cunha F."/>
            <person name="Galvao K.N."/>
            <person name="Jeon S.J."/>
            <person name="Jeong K.C."/>
        </authorList>
    </citation>
    <scope>NUCLEOTIDE SEQUENCE [LARGE SCALE GENOMIC DNA]</scope>
    <source>
        <strain evidence="2 3">KG-31</strain>
    </source>
</reference>
<dbReference type="GO" id="GO:0016301">
    <property type="term" value="F:kinase activity"/>
    <property type="evidence" value="ECO:0007669"/>
    <property type="project" value="UniProtKB-KW"/>
</dbReference>
<dbReference type="RefSeq" id="WP_148730791.1">
    <property type="nucleotide sequence ID" value="NZ_VKLW01000031.1"/>
</dbReference>
<feature type="coiled-coil region" evidence="1">
    <location>
        <begin position="15"/>
        <end position="53"/>
    </location>
</feature>
<comment type="caution">
    <text evidence="2">The sequence shown here is derived from an EMBL/GenBank/DDBJ whole genome shotgun (WGS) entry which is preliminary data.</text>
</comment>
<protein>
    <submittedName>
        <fullName evidence="2">Xylulose kinase</fullName>
    </submittedName>
</protein>
<accession>A0A5D3EA07</accession>